<dbReference type="SUPFAM" id="SSF53098">
    <property type="entry name" value="Ribonuclease H-like"/>
    <property type="match status" value="1"/>
</dbReference>
<feature type="region of interest" description="Disordered" evidence="1">
    <location>
        <begin position="221"/>
        <end position="246"/>
    </location>
</feature>
<reference evidence="2 3" key="1">
    <citation type="submission" date="2013-11" db="EMBL/GenBank/DDBJ databases">
        <title>The Genome Sequence of Phytophthora parasitica P1569.</title>
        <authorList>
            <consortium name="The Broad Institute Genomics Platform"/>
            <person name="Russ C."/>
            <person name="Tyler B."/>
            <person name="Panabieres F."/>
            <person name="Shan W."/>
            <person name="Tripathy S."/>
            <person name="Grunwald N."/>
            <person name="Machado M."/>
            <person name="Johnson C.S."/>
            <person name="Arredondo F."/>
            <person name="Hong C."/>
            <person name="Coffey M."/>
            <person name="Young S.K."/>
            <person name="Zeng Q."/>
            <person name="Gargeya S."/>
            <person name="Fitzgerald M."/>
            <person name="Abouelleil A."/>
            <person name="Alvarado L."/>
            <person name="Chapman S.B."/>
            <person name="Gainer-Dewar J."/>
            <person name="Goldberg J."/>
            <person name="Griggs A."/>
            <person name="Gujja S."/>
            <person name="Hansen M."/>
            <person name="Howarth C."/>
            <person name="Imamovic A."/>
            <person name="Ireland A."/>
            <person name="Larimer J."/>
            <person name="McCowan C."/>
            <person name="Murphy C."/>
            <person name="Pearson M."/>
            <person name="Poon T.W."/>
            <person name="Priest M."/>
            <person name="Roberts A."/>
            <person name="Saif S."/>
            <person name="Shea T."/>
            <person name="Sykes S."/>
            <person name="Wortman J."/>
            <person name="Nusbaum C."/>
            <person name="Birren B."/>
        </authorList>
    </citation>
    <scope>NUCLEOTIDE SEQUENCE [LARGE SCALE GENOMIC DNA]</scope>
    <source>
        <strain evidence="2 3">P1569</strain>
    </source>
</reference>
<sequence>AELDEADRVFSDATFWDKAEAALELLKPVNASLSAFKRDESSFSTIFNTFVTLKALGVYSKPLKGCPNTIQSAVVDICSHRRTKMPTLTAQVAALLDQNLTLDALDDDSTTMVEKAVELAISMQIISADDGYAFHKVLQNERNWSIHGYIHTKTRNRLSPDRVNKLVFIYCNLGATSEVNHIMYELFPKACDENDSSDDEADAEECAPIRIRSPVNVEQIRGSNTSFLSPQPSSRASTIRIPSTIS</sequence>
<feature type="non-terminal residue" evidence="2">
    <location>
        <position position="1"/>
    </location>
</feature>
<name>V9FDR8_PHYNI</name>
<comment type="caution">
    <text evidence="2">The sequence shown here is derived from an EMBL/GenBank/DDBJ whole genome shotgun (WGS) entry which is preliminary data.</text>
</comment>
<proteinExistence type="predicted"/>
<protein>
    <recommendedName>
        <fullName evidence="4">HAT C-terminal dimerisation domain-containing protein</fullName>
    </recommendedName>
</protein>
<evidence type="ECO:0000313" key="2">
    <source>
        <dbReference type="EMBL" id="ETI48913.1"/>
    </source>
</evidence>
<dbReference type="Proteomes" id="UP000018721">
    <property type="component" value="Unassembled WGS sequence"/>
</dbReference>
<dbReference type="HOGENOM" id="CLU_1131524_0_0_1"/>
<organism evidence="2 3">
    <name type="scientific">Phytophthora nicotianae P1569</name>
    <dbReference type="NCBI Taxonomy" id="1317065"/>
    <lineage>
        <taxon>Eukaryota</taxon>
        <taxon>Sar</taxon>
        <taxon>Stramenopiles</taxon>
        <taxon>Oomycota</taxon>
        <taxon>Peronosporomycetes</taxon>
        <taxon>Peronosporales</taxon>
        <taxon>Peronosporaceae</taxon>
        <taxon>Phytophthora</taxon>
    </lineage>
</organism>
<evidence type="ECO:0000256" key="1">
    <source>
        <dbReference type="SAM" id="MobiDB-lite"/>
    </source>
</evidence>
<evidence type="ECO:0008006" key="4">
    <source>
        <dbReference type="Google" id="ProtNLM"/>
    </source>
</evidence>
<dbReference type="EMBL" id="ANIZ01001182">
    <property type="protein sequence ID" value="ETI48913.1"/>
    <property type="molecule type" value="Genomic_DNA"/>
</dbReference>
<dbReference type="InterPro" id="IPR012337">
    <property type="entry name" value="RNaseH-like_sf"/>
</dbReference>
<keyword evidence="3" id="KW-1185">Reference proteome</keyword>
<evidence type="ECO:0000313" key="3">
    <source>
        <dbReference type="Proteomes" id="UP000018721"/>
    </source>
</evidence>
<gene>
    <name evidence="2" type="ORF">F443_07116</name>
</gene>
<dbReference type="AlphaFoldDB" id="V9FDR8"/>
<accession>V9FDR8</accession>